<dbReference type="RefSeq" id="WP_049736572.1">
    <property type="nucleotide sequence ID" value="NZ_BJON01000006.1"/>
</dbReference>
<gene>
    <name evidence="2" type="ORF">ADS79_01095</name>
    <name evidence="1" type="ORF">BRE01_17820</name>
</gene>
<evidence type="ECO:0000313" key="1">
    <source>
        <dbReference type="EMBL" id="GED68080.1"/>
    </source>
</evidence>
<dbReference type="Proteomes" id="UP000036834">
    <property type="component" value="Unassembled WGS sequence"/>
</dbReference>
<protein>
    <submittedName>
        <fullName evidence="2">Uncharacterized protein</fullName>
    </submittedName>
</protein>
<dbReference type="OrthoDB" id="2609162at2"/>
<evidence type="ECO:0000313" key="4">
    <source>
        <dbReference type="Proteomes" id="UP000319578"/>
    </source>
</evidence>
<evidence type="ECO:0000313" key="2">
    <source>
        <dbReference type="EMBL" id="KNB74332.1"/>
    </source>
</evidence>
<evidence type="ECO:0000313" key="3">
    <source>
        <dbReference type="Proteomes" id="UP000036834"/>
    </source>
</evidence>
<organism evidence="2 3">
    <name type="scientific">Brevibacillus reuszeri</name>
    <dbReference type="NCBI Taxonomy" id="54915"/>
    <lineage>
        <taxon>Bacteria</taxon>
        <taxon>Bacillati</taxon>
        <taxon>Bacillota</taxon>
        <taxon>Bacilli</taxon>
        <taxon>Bacillales</taxon>
        <taxon>Paenibacillaceae</taxon>
        <taxon>Brevibacillus</taxon>
    </lineage>
</organism>
<keyword evidence="4" id="KW-1185">Reference proteome</keyword>
<dbReference type="PATRIC" id="fig|54915.3.peg.5364"/>
<reference evidence="3" key="1">
    <citation type="submission" date="2015-07" db="EMBL/GenBank/DDBJ databases">
        <title>Genome sequencing project for genomic taxonomy and phylogenomics of Bacillus-like bacteria.</title>
        <authorList>
            <person name="Liu B."/>
            <person name="Wang J."/>
            <person name="Zhu Y."/>
            <person name="Liu G."/>
            <person name="Chen Q."/>
            <person name="Chen Z."/>
            <person name="Lan J."/>
            <person name="Che J."/>
            <person name="Ge C."/>
            <person name="Shi H."/>
            <person name="Pan Z."/>
            <person name="Liu X."/>
        </authorList>
    </citation>
    <scope>NUCLEOTIDE SEQUENCE [LARGE SCALE GENOMIC DNA]</scope>
    <source>
        <strain evidence="3">DSM 9887</strain>
    </source>
</reference>
<sequence length="134" mass="15295">MTTYKDDLAKKHAEQMNTEAVNRIKKQSEAEEVEGIFFEDDAKITLRDGKTYCIPPASLKDARILMKKLGTVHLDAIILNFLPSDNAENDLFDILLLGFRNYPSITRDYLDEYCDLETARKLINILIGLNGLKK</sequence>
<proteinExistence type="predicted"/>
<dbReference type="EMBL" id="LGIQ01000002">
    <property type="protein sequence ID" value="KNB74332.1"/>
    <property type="molecule type" value="Genomic_DNA"/>
</dbReference>
<reference evidence="1 4" key="3">
    <citation type="submission" date="2019-06" db="EMBL/GenBank/DDBJ databases">
        <title>Whole genome shotgun sequence of Brevibacillus reuszeri NBRC 15719.</title>
        <authorList>
            <person name="Hosoyama A."/>
            <person name="Uohara A."/>
            <person name="Ohji S."/>
            <person name="Ichikawa N."/>
        </authorList>
    </citation>
    <scope>NUCLEOTIDE SEQUENCE [LARGE SCALE GENOMIC DNA]</scope>
    <source>
        <strain evidence="1 4">NBRC 15719</strain>
    </source>
</reference>
<name>A0A0K9Z0A9_9BACL</name>
<reference evidence="2" key="2">
    <citation type="submission" date="2015-07" db="EMBL/GenBank/DDBJ databases">
        <title>MeaNS - Measles Nucleotide Surveillance Program.</title>
        <authorList>
            <person name="Tran T."/>
            <person name="Druce J."/>
        </authorList>
    </citation>
    <scope>NUCLEOTIDE SEQUENCE</scope>
    <source>
        <strain evidence="2">DSM 9887</strain>
    </source>
</reference>
<accession>A0A0K9Z0A9</accession>
<dbReference type="EMBL" id="BJON01000006">
    <property type="protein sequence ID" value="GED68080.1"/>
    <property type="molecule type" value="Genomic_DNA"/>
</dbReference>
<comment type="caution">
    <text evidence="2">The sequence shown here is derived from an EMBL/GenBank/DDBJ whole genome shotgun (WGS) entry which is preliminary data.</text>
</comment>
<dbReference type="Proteomes" id="UP000319578">
    <property type="component" value="Unassembled WGS sequence"/>
</dbReference>
<dbReference type="STRING" id="54915.ADS79_01095"/>
<dbReference type="AlphaFoldDB" id="A0A0K9Z0A9"/>